<dbReference type="AlphaFoldDB" id="A0AAV9T7Z0"/>
<evidence type="ECO:0000256" key="1">
    <source>
        <dbReference type="SAM" id="MobiDB-lite"/>
    </source>
</evidence>
<organism evidence="2 3">
    <name type="scientific">Colletotrichum tabaci</name>
    <dbReference type="NCBI Taxonomy" id="1209068"/>
    <lineage>
        <taxon>Eukaryota</taxon>
        <taxon>Fungi</taxon>
        <taxon>Dikarya</taxon>
        <taxon>Ascomycota</taxon>
        <taxon>Pezizomycotina</taxon>
        <taxon>Sordariomycetes</taxon>
        <taxon>Hypocreomycetidae</taxon>
        <taxon>Glomerellales</taxon>
        <taxon>Glomerellaceae</taxon>
        <taxon>Colletotrichum</taxon>
        <taxon>Colletotrichum destructivum species complex</taxon>
    </lineage>
</organism>
<accession>A0AAV9T7Z0</accession>
<keyword evidence="3" id="KW-1185">Reference proteome</keyword>
<comment type="caution">
    <text evidence="2">The sequence shown here is derived from an EMBL/GenBank/DDBJ whole genome shotgun (WGS) entry which is preliminary data.</text>
</comment>
<dbReference type="EMBL" id="JASAOK010000043">
    <property type="protein sequence ID" value="KAK6215397.1"/>
    <property type="molecule type" value="Genomic_DNA"/>
</dbReference>
<name>A0AAV9T7Z0_9PEZI</name>
<protein>
    <submittedName>
        <fullName evidence="2">Uncharacterized protein</fullName>
    </submittedName>
</protein>
<sequence>MIPLEKRNNGNNKAKLANKAVLAPSQKQIDVADLFLELFANETSLAVEVVDENTELTDIDVYPVSEAPELVIQSTESANQSTETEDAQADGPNIVLGYLDHLGNDD</sequence>
<feature type="compositionally biased region" description="Polar residues" evidence="1">
    <location>
        <begin position="73"/>
        <end position="82"/>
    </location>
</feature>
<dbReference type="Proteomes" id="UP001327957">
    <property type="component" value="Unassembled WGS sequence"/>
</dbReference>
<evidence type="ECO:0000313" key="3">
    <source>
        <dbReference type="Proteomes" id="UP001327957"/>
    </source>
</evidence>
<proteinExistence type="predicted"/>
<reference evidence="2 3" key="1">
    <citation type="submission" date="2023-04" db="EMBL/GenBank/DDBJ databases">
        <title>Colletotrichum tabacum stain YC1 causing leaf anthracnose on Nicotiana tabacum(L.) cv.</title>
        <authorList>
            <person name="Ji Z."/>
            <person name="Wang M."/>
            <person name="Zhang J."/>
            <person name="Wang N."/>
            <person name="Zhou Z."/>
        </authorList>
    </citation>
    <scope>NUCLEOTIDE SEQUENCE [LARGE SCALE GENOMIC DNA]</scope>
    <source>
        <strain evidence="2 3">YC1</strain>
    </source>
</reference>
<gene>
    <name evidence="2" type="ORF">QIS74_08416</name>
</gene>
<feature type="region of interest" description="Disordered" evidence="1">
    <location>
        <begin position="73"/>
        <end position="93"/>
    </location>
</feature>
<evidence type="ECO:0000313" key="2">
    <source>
        <dbReference type="EMBL" id="KAK6215397.1"/>
    </source>
</evidence>